<evidence type="ECO:0000313" key="4">
    <source>
        <dbReference type="Proteomes" id="UP001060919"/>
    </source>
</evidence>
<name>A0A915YES1_9BACT</name>
<proteinExistence type="predicted"/>
<dbReference type="Proteomes" id="UP001060919">
    <property type="component" value="Chromosome"/>
</dbReference>
<dbReference type="Pfam" id="PF10728">
    <property type="entry name" value="DUF2520"/>
    <property type="match status" value="1"/>
</dbReference>
<dbReference type="AlphaFoldDB" id="A0A915YES1"/>
<gene>
    <name evidence="3" type="ORF">AsAng_0025060</name>
</gene>
<dbReference type="SUPFAM" id="SSF48179">
    <property type="entry name" value="6-phosphogluconate dehydrogenase C-terminal domain-like"/>
    <property type="match status" value="1"/>
</dbReference>
<accession>A0A915YES1</accession>
<dbReference type="Gene3D" id="3.40.50.720">
    <property type="entry name" value="NAD(P)-binding Rossmann-like Domain"/>
    <property type="match status" value="1"/>
</dbReference>
<keyword evidence="4" id="KW-1185">Reference proteome</keyword>
<feature type="domain" description="DUF2520" evidence="2">
    <location>
        <begin position="130"/>
        <end position="253"/>
    </location>
</feature>
<dbReference type="RefSeq" id="WP_264792936.1">
    <property type="nucleotide sequence ID" value="NZ_AP026867.1"/>
</dbReference>
<evidence type="ECO:0000259" key="1">
    <source>
        <dbReference type="Pfam" id="PF03807"/>
    </source>
</evidence>
<protein>
    <submittedName>
        <fullName evidence="3">F420-dependent NADP oxidoreductase</fullName>
    </submittedName>
</protein>
<organism evidence="3 4">
    <name type="scientific">Aureispira anguillae</name>
    <dbReference type="NCBI Taxonomy" id="2864201"/>
    <lineage>
        <taxon>Bacteria</taxon>
        <taxon>Pseudomonadati</taxon>
        <taxon>Bacteroidota</taxon>
        <taxon>Saprospiria</taxon>
        <taxon>Saprospirales</taxon>
        <taxon>Saprospiraceae</taxon>
        <taxon>Aureispira</taxon>
    </lineage>
</organism>
<dbReference type="Pfam" id="PF03807">
    <property type="entry name" value="F420_oxidored"/>
    <property type="match status" value="1"/>
</dbReference>
<dbReference type="InterPro" id="IPR036291">
    <property type="entry name" value="NAD(P)-bd_dom_sf"/>
</dbReference>
<dbReference type="KEGG" id="aup:AsAng_0025060"/>
<dbReference type="InterPro" id="IPR008927">
    <property type="entry name" value="6-PGluconate_DH-like_C_sf"/>
</dbReference>
<dbReference type="InterPro" id="IPR037108">
    <property type="entry name" value="TM1727-like_C_sf"/>
</dbReference>
<dbReference type="PANTHER" id="PTHR40459">
    <property type="entry name" value="CONSERVED HYPOTHETICAL ALANINE AND LEUCINE RICH PROTEIN"/>
    <property type="match status" value="1"/>
</dbReference>
<dbReference type="PANTHER" id="PTHR40459:SF1">
    <property type="entry name" value="CONSERVED HYPOTHETICAL ALANINE AND LEUCINE RICH PROTEIN"/>
    <property type="match status" value="1"/>
</dbReference>
<dbReference type="EMBL" id="AP026867">
    <property type="protein sequence ID" value="BDS11792.1"/>
    <property type="molecule type" value="Genomic_DNA"/>
</dbReference>
<dbReference type="InterPro" id="IPR028939">
    <property type="entry name" value="P5C_Rdtase_cat_N"/>
</dbReference>
<evidence type="ECO:0000313" key="3">
    <source>
        <dbReference type="EMBL" id="BDS11792.1"/>
    </source>
</evidence>
<dbReference type="Gene3D" id="1.10.1040.20">
    <property type="entry name" value="ProC-like, C-terminal domain"/>
    <property type="match status" value="1"/>
</dbReference>
<dbReference type="InterPro" id="IPR018931">
    <property type="entry name" value="DUF2520"/>
</dbReference>
<evidence type="ECO:0000259" key="2">
    <source>
        <dbReference type="Pfam" id="PF10728"/>
    </source>
</evidence>
<sequence length="262" mass="29384">MKSKITIIGAGNVGTHLAQRLYKCGHQICQIFSRTPSKATALANRVNSQGINQLKELSLDADIYILAIKDDATKTIAEEVSFLNKYQKIIAHTSGSVPSTVFKNHFEHYGVFYPLQTFSSAQTVDFEQLPFCIYGNSPQTQTILKKLAESICPNVYLINDEQRAILHVTAVIVNNFSNYLYHIAHDICTDNKVSFDILKPLIQETVRKISLASPKEVQTGPAVRGDANTIARHLAFLAQYPEYQKLYKILSSNIEQQFNKDS</sequence>
<feature type="domain" description="Pyrroline-5-carboxylate reductase catalytic N-terminal" evidence="1">
    <location>
        <begin position="4"/>
        <end position="86"/>
    </location>
</feature>
<dbReference type="SUPFAM" id="SSF51735">
    <property type="entry name" value="NAD(P)-binding Rossmann-fold domains"/>
    <property type="match status" value="1"/>
</dbReference>
<reference evidence="3" key="1">
    <citation type="submission" date="2022-09" db="EMBL/GenBank/DDBJ databases">
        <title>Aureispira anguillicida sp. nov., isolated from Leptocephalus of Japanese eel Anguilla japonica.</title>
        <authorList>
            <person name="Yuasa K."/>
            <person name="Mekata T."/>
            <person name="Ikunari K."/>
        </authorList>
    </citation>
    <scope>NUCLEOTIDE SEQUENCE</scope>
    <source>
        <strain evidence="3">EL160426</strain>
    </source>
</reference>